<evidence type="ECO:0000256" key="2">
    <source>
        <dbReference type="ARBA" id="ARBA00022801"/>
    </source>
</evidence>
<keyword evidence="2" id="KW-0378">Hydrolase</keyword>
<feature type="compositionally biased region" description="Basic residues" evidence="5">
    <location>
        <begin position="373"/>
        <end position="389"/>
    </location>
</feature>
<gene>
    <name evidence="8" type="ORF">BAMA_20035</name>
</gene>
<dbReference type="GO" id="GO:0016787">
    <property type="term" value="F:hydrolase activity"/>
    <property type="evidence" value="ECO:0007669"/>
    <property type="project" value="UniProtKB-KW"/>
</dbReference>
<dbReference type="Gene3D" id="3.40.50.300">
    <property type="entry name" value="P-loop containing nucleotide triphosphate hydrolases"/>
    <property type="match status" value="2"/>
</dbReference>
<dbReference type="GO" id="GO:0005840">
    <property type="term" value="C:ribosome"/>
    <property type="evidence" value="ECO:0007669"/>
    <property type="project" value="TreeGrafter"/>
</dbReference>
<feature type="domain" description="Helicase C-terminal" evidence="7">
    <location>
        <begin position="209"/>
        <end position="379"/>
    </location>
</feature>
<dbReference type="Proteomes" id="UP000027822">
    <property type="component" value="Unassembled WGS sequence"/>
</dbReference>
<dbReference type="InterPro" id="IPR011545">
    <property type="entry name" value="DEAD/DEAH_box_helicase_dom"/>
</dbReference>
<dbReference type="PROSITE" id="PS51194">
    <property type="entry name" value="HELICASE_CTER"/>
    <property type="match status" value="1"/>
</dbReference>
<dbReference type="InterPro" id="IPR014001">
    <property type="entry name" value="Helicase_ATP-bd"/>
</dbReference>
<dbReference type="GO" id="GO:0003724">
    <property type="term" value="F:RNA helicase activity"/>
    <property type="evidence" value="ECO:0007669"/>
    <property type="project" value="TreeGrafter"/>
</dbReference>
<dbReference type="AlphaFoldDB" id="A0A073K0T1"/>
<accession>A0A073K0T1</accession>
<organism evidence="8 9">
    <name type="scientific">Bacillus manliponensis</name>
    <dbReference type="NCBI Taxonomy" id="574376"/>
    <lineage>
        <taxon>Bacteria</taxon>
        <taxon>Bacillati</taxon>
        <taxon>Bacillota</taxon>
        <taxon>Bacilli</taxon>
        <taxon>Bacillales</taxon>
        <taxon>Bacillaceae</taxon>
        <taxon>Bacillus</taxon>
        <taxon>Bacillus cereus group</taxon>
    </lineage>
</organism>
<evidence type="ECO:0000256" key="4">
    <source>
        <dbReference type="ARBA" id="ARBA00022840"/>
    </source>
</evidence>
<dbReference type="CDD" id="cd18787">
    <property type="entry name" value="SF2_C_DEAD"/>
    <property type="match status" value="1"/>
</dbReference>
<proteinExistence type="predicted"/>
<dbReference type="PANTHER" id="PTHR47963">
    <property type="entry name" value="DEAD-BOX ATP-DEPENDENT RNA HELICASE 47, MITOCHONDRIAL"/>
    <property type="match status" value="1"/>
</dbReference>
<dbReference type="EMBL" id="JOTN01000005">
    <property type="protein sequence ID" value="KEK20047.1"/>
    <property type="molecule type" value="Genomic_DNA"/>
</dbReference>
<dbReference type="InterPro" id="IPR027417">
    <property type="entry name" value="P-loop_NTPase"/>
</dbReference>
<evidence type="ECO:0000256" key="1">
    <source>
        <dbReference type="ARBA" id="ARBA00022741"/>
    </source>
</evidence>
<dbReference type="CDD" id="cd00268">
    <property type="entry name" value="DEADc"/>
    <property type="match status" value="1"/>
</dbReference>
<dbReference type="OrthoDB" id="9805696at2"/>
<dbReference type="InterPro" id="IPR044742">
    <property type="entry name" value="DEAD/DEAH_RhlB"/>
</dbReference>
<keyword evidence="1" id="KW-0547">Nucleotide-binding</keyword>
<dbReference type="InterPro" id="IPR001650">
    <property type="entry name" value="Helicase_C-like"/>
</dbReference>
<reference evidence="8 9" key="1">
    <citation type="submission" date="2014-06" db="EMBL/GenBank/DDBJ databases">
        <title>Draft genome sequence of Bacillus manliponensis JCM 15802 (MCCC 1A00708).</title>
        <authorList>
            <person name="Lai Q."/>
            <person name="Liu Y."/>
            <person name="Shao Z."/>
        </authorList>
    </citation>
    <scope>NUCLEOTIDE SEQUENCE [LARGE SCALE GENOMIC DNA]</scope>
    <source>
        <strain evidence="8 9">JCM 15802</strain>
    </source>
</reference>
<dbReference type="SMART" id="SM00487">
    <property type="entry name" value="DEXDc"/>
    <property type="match status" value="1"/>
</dbReference>
<evidence type="ECO:0000259" key="7">
    <source>
        <dbReference type="PROSITE" id="PS51194"/>
    </source>
</evidence>
<dbReference type="GO" id="GO:0009409">
    <property type="term" value="P:response to cold"/>
    <property type="evidence" value="ECO:0007669"/>
    <property type="project" value="TreeGrafter"/>
</dbReference>
<evidence type="ECO:0000313" key="9">
    <source>
        <dbReference type="Proteomes" id="UP000027822"/>
    </source>
</evidence>
<name>A0A073K0T1_9BACI</name>
<dbReference type="GO" id="GO:0033592">
    <property type="term" value="F:RNA strand annealing activity"/>
    <property type="evidence" value="ECO:0007669"/>
    <property type="project" value="TreeGrafter"/>
</dbReference>
<keyword evidence="4" id="KW-0067">ATP-binding</keyword>
<dbReference type="eggNOG" id="COG0513">
    <property type="taxonomic scope" value="Bacteria"/>
</dbReference>
<evidence type="ECO:0000313" key="8">
    <source>
        <dbReference type="EMBL" id="KEK20047.1"/>
    </source>
</evidence>
<dbReference type="SUPFAM" id="SSF52540">
    <property type="entry name" value="P-loop containing nucleoside triphosphate hydrolases"/>
    <property type="match status" value="2"/>
</dbReference>
<comment type="caution">
    <text evidence="8">The sequence shown here is derived from an EMBL/GenBank/DDBJ whole genome shotgun (WGS) entry which is preliminary data.</text>
</comment>
<evidence type="ECO:0000259" key="6">
    <source>
        <dbReference type="PROSITE" id="PS51192"/>
    </source>
</evidence>
<protein>
    <submittedName>
        <fullName evidence="8">RNA helicase</fullName>
    </submittedName>
</protein>
<keyword evidence="9" id="KW-1185">Reference proteome</keyword>
<dbReference type="STRING" id="574376.BAMA_20035"/>
<evidence type="ECO:0000256" key="5">
    <source>
        <dbReference type="SAM" id="MobiDB-lite"/>
    </source>
</evidence>
<dbReference type="Pfam" id="PF00270">
    <property type="entry name" value="DEAD"/>
    <property type="match status" value="1"/>
</dbReference>
<dbReference type="PROSITE" id="PS51192">
    <property type="entry name" value="HELICASE_ATP_BIND_1"/>
    <property type="match status" value="1"/>
</dbReference>
<dbReference type="Pfam" id="PF00271">
    <property type="entry name" value="Helicase_C"/>
    <property type="match status" value="1"/>
</dbReference>
<feature type="domain" description="Helicase ATP-binding" evidence="6">
    <location>
        <begin position="29"/>
        <end position="199"/>
    </location>
</feature>
<dbReference type="GO" id="GO:0005829">
    <property type="term" value="C:cytosol"/>
    <property type="evidence" value="ECO:0007669"/>
    <property type="project" value="TreeGrafter"/>
</dbReference>
<keyword evidence="3 8" id="KW-0347">Helicase</keyword>
<dbReference type="SMART" id="SM00490">
    <property type="entry name" value="HELICc"/>
    <property type="match status" value="1"/>
</dbReference>
<dbReference type="GO" id="GO:0005524">
    <property type="term" value="F:ATP binding"/>
    <property type="evidence" value="ECO:0007669"/>
    <property type="project" value="UniProtKB-KW"/>
</dbReference>
<dbReference type="RefSeq" id="WP_034638357.1">
    <property type="nucleotide sequence ID" value="NZ_CBCSJC010000007.1"/>
</dbReference>
<feature type="region of interest" description="Disordered" evidence="5">
    <location>
        <begin position="366"/>
        <end position="389"/>
    </location>
</feature>
<sequence>MIKDMQPFLQDAWEKAGFKELTEIQQQAIPSIVEGQDIIAESPTGTGKTLAYLLPLLHKINLEVKQPQVVIMAPTRELVMQIHEEAQKFTAGTEISSASLVGGADIKRQVEKLKKHPRIVVGSPGRILELIRMKKLKMHEVKTIVFDEFDQIVKQKMTGAVSDVIKSTMRDRQLVFFSATMTKDAEDVARNCANEPKLVRVKRTETKNIVEHMYIVCERREKTEYVRRIMHSGNVKAVAFMNDPFRLDEMTEKLKYRKLKAAALHAEAKKQEREATLRTFRQGKVEILLATDVAARGLDIQDLTHVIHLDLPDTLDQYIHRSGRTGRMGKEGTVISLVTPQEERKLLQFAKKLGIQFNKQEMFKGSFVESKPKAPKKKKPSFTGKKKPR</sequence>
<evidence type="ECO:0000256" key="3">
    <source>
        <dbReference type="ARBA" id="ARBA00022806"/>
    </source>
</evidence>
<dbReference type="InterPro" id="IPR050547">
    <property type="entry name" value="DEAD_box_RNA_helicases"/>
</dbReference>
<dbReference type="PANTHER" id="PTHR47963:SF7">
    <property type="entry name" value="ATP-DEPENDENT RNA HELICASE YFML-RELATED"/>
    <property type="match status" value="1"/>
</dbReference>